<evidence type="ECO:0000313" key="2">
    <source>
        <dbReference type="EMBL" id="GAA5138574.1"/>
    </source>
</evidence>
<dbReference type="InterPro" id="IPR036465">
    <property type="entry name" value="vWFA_dom_sf"/>
</dbReference>
<dbReference type="SMART" id="SM00327">
    <property type="entry name" value="VWA"/>
    <property type="match status" value="1"/>
</dbReference>
<dbReference type="EMBL" id="BAABJO010000041">
    <property type="protein sequence ID" value="GAA5138574.1"/>
    <property type="molecule type" value="Genomic_DNA"/>
</dbReference>
<feature type="domain" description="VWFA" evidence="1">
    <location>
        <begin position="351"/>
        <end position="539"/>
    </location>
</feature>
<dbReference type="SUPFAM" id="SSF53300">
    <property type="entry name" value="vWA-like"/>
    <property type="match status" value="1"/>
</dbReference>
<dbReference type="Pfam" id="PF13519">
    <property type="entry name" value="VWA_2"/>
    <property type="match status" value="1"/>
</dbReference>
<keyword evidence="3" id="KW-1185">Reference proteome</keyword>
<dbReference type="Pfam" id="PF13531">
    <property type="entry name" value="SBP_bac_11"/>
    <property type="match status" value="1"/>
</dbReference>
<accession>A0ABP9P0T8</accession>
<protein>
    <submittedName>
        <fullName evidence="2">Substrate-binding domain-containing protein</fullName>
    </submittedName>
</protein>
<reference evidence="3" key="1">
    <citation type="journal article" date="2019" name="Int. J. Syst. Evol. Microbiol.">
        <title>The Global Catalogue of Microorganisms (GCM) 10K type strain sequencing project: providing services to taxonomists for standard genome sequencing and annotation.</title>
        <authorList>
            <consortium name="The Broad Institute Genomics Platform"/>
            <consortium name="The Broad Institute Genome Sequencing Center for Infectious Disease"/>
            <person name="Wu L."/>
            <person name="Ma J."/>
        </authorList>
    </citation>
    <scope>NUCLEOTIDE SEQUENCE [LARGE SCALE GENOMIC DNA]</scope>
    <source>
        <strain evidence="3">JCM 18302</strain>
    </source>
</reference>
<proteinExistence type="predicted"/>
<dbReference type="PROSITE" id="PS51257">
    <property type="entry name" value="PROKAR_LIPOPROTEIN"/>
    <property type="match status" value="1"/>
</dbReference>
<dbReference type="PROSITE" id="PS50234">
    <property type="entry name" value="VWFA"/>
    <property type="match status" value="1"/>
</dbReference>
<comment type="caution">
    <text evidence="2">The sequence shown here is derived from an EMBL/GenBank/DDBJ whole genome shotgun (WGS) entry which is preliminary data.</text>
</comment>
<gene>
    <name evidence="2" type="ORF">GCM10023320_73090</name>
</gene>
<dbReference type="InterPro" id="IPR002035">
    <property type="entry name" value="VWF_A"/>
</dbReference>
<evidence type="ECO:0000259" key="1">
    <source>
        <dbReference type="PROSITE" id="PS50234"/>
    </source>
</evidence>
<sequence length="539" mass="56399">MHPVRRVAVAAVAALTLVAGCGGGEGSAPPVDVGPSDAPVTLRVLAGSELLDLEPVLADAGEATGVRIQLDPVGTLDGAQAVASGAVEADHDAIWFSSNRYLALQPGAQARLGTATDIMSSPVVLGLRRSVAERLGWVGRPVTWAEIAAAAGARRFTYGMTDPSASNSGFSAVVAVATALAGAGSALTLQQAESTVPALRDFFAAQTLSAGSSGFLQEAFVRRATGADPGEPVDGLINYESVLQGMNADGSLPEPLELIRPADGVVTAEYPFTVLAAAPPEARDAYRRLVEHLRTPDVQRAIAERTHRRPALPGVLPTPADTAVELPFPAQADVVDALLTSYFDKLRRPSRTIYVLDTSGSMNGDERIGALRRSLAGLAGADSSLTGQFRRFRGREQVTLLPFSSAPASPETFTVAEDDAGPDRQRIADAGAALQPGGGTAIYDSLREAYRIADEQIAADPDRFTSIVLMTDGENTSGTDLDGFRAFAGSRPAVPVFCVLFGESNAEEMEEVARLTGGRTFDARTAPLAEVFKEIRGYV</sequence>
<dbReference type="Gene3D" id="3.40.50.410">
    <property type="entry name" value="von Willebrand factor, type A domain"/>
    <property type="match status" value="1"/>
</dbReference>
<evidence type="ECO:0000313" key="3">
    <source>
        <dbReference type="Proteomes" id="UP001500804"/>
    </source>
</evidence>
<name>A0ABP9P0T8_9PSEU</name>
<dbReference type="SUPFAM" id="SSF53850">
    <property type="entry name" value="Periplasmic binding protein-like II"/>
    <property type="match status" value="1"/>
</dbReference>
<dbReference type="Proteomes" id="UP001500804">
    <property type="component" value="Unassembled WGS sequence"/>
</dbReference>
<organism evidence="2 3">
    <name type="scientific">Pseudonocardia adelaidensis</name>
    <dbReference type="NCBI Taxonomy" id="648754"/>
    <lineage>
        <taxon>Bacteria</taxon>
        <taxon>Bacillati</taxon>
        <taxon>Actinomycetota</taxon>
        <taxon>Actinomycetes</taxon>
        <taxon>Pseudonocardiales</taxon>
        <taxon>Pseudonocardiaceae</taxon>
        <taxon>Pseudonocardia</taxon>
    </lineage>
</organism>